<keyword evidence="1" id="KW-0732">Signal</keyword>
<evidence type="ECO:0000256" key="1">
    <source>
        <dbReference type="SAM" id="SignalP"/>
    </source>
</evidence>
<accession>A0ABX9TXF4</accession>
<feature type="signal peptide" evidence="1">
    <location>
        <begin position="1"/>
        <end position="19"/>
    </location>
</feature>
<feature type="chain" id="PRO_5046366812" evidence="1">
    <location>
        <begin position="20"/>
        <end position="266"/>
    </location>
</feature>
<dbReference type="SUPFAM" id="SSF56935">
    <property type="entry name" value="Porins"/>
    <property type="match status" value="1"/>
</dbReference>
<evidence type="ECO:0000313" key="3">
    <source>
        <dbReference type="Proteomes" id="UP000280271"/>
    </source>
</evidence>
<dbReference type="RefSeq" id="WP_120374920.1">
    <property type="nucleotide sequence ID" value="NZ_RCHC01000006.1"/>
</dbReference>
<keyword evidence="3" id="KW-1185">Reference proteome</keyword>
<dbReference type="EMBL" id="RCHC01000006">
    <property type="protein sequence ID" value="RLL22498.1"/>
    <property type="molecule type" value="Genomic_DNA"/>
</dbReference>
<gene>
    <name evidence="2" type="ORF">D9K81_07075</name>
</gene>
<sequence length="266" mass="29353">MNKLFIALSLMGLATTSFAYNGQVEGGYTFRDFDSNAVDTSGLFELKGTFYFENVNSKGPLNEAAFLGHNSNVYLGYGYDFTKFNPVLGQSTKYETNLLSAGIEYFVDQFYVNAELGYGQDSVKPPKKDYDLFTYRALAGYMPISNLLLAAGIDGYNSDFPNSDDTRFAIQAKYVTPISNGNTINLEAAAEFGDIDEVRLGADYYFNPAFSAGIGYESIDYSNNTPDEDTFLIRSKYFINPNLAVGGAIGFGDNLNTYNINATLRF</sequence>
<dbReference type="InterPro" id="IPR031593">
    <property type="entry name" value="Porin_7"/>
</dbReference>
<comment type="caution">
    <text evidence="2">The sequence shown here is derived from an EMBL/GenBank/DDBJ whole genome shotgun (WGS) entry which is preliminary data.</text>
</comment>
<name>A0ABX9TXF4_9GAMM</name>
<proteinExistence type="predicted"/>
<organism evidence="2 3">
    <name type="scientific">Acinetobacter chengduensis</name>
    <dbReference type="NCBI Taxonomy" id="2420890"/>
    <lineage>
        <taxon>Bacteria</taxon>
        <taxon>Pseudomonadati</taxon>
        <taxon>Pseudomonadota</taxon>
        <taxon>Gammaproteobacteria</taxon>
        <taxon>Moraxellales</taxon>
        <taxon>Moraxellaceae</taxon>
        <taxon>Acinetobacter</taxon>
    </lineage>
</organism>
<dbReference type="Pfam" id="PF16956">
    <property type="entry name" value="Porin_7"/>
    <property type="match status" value="2"/>
</dbReference>
<reference evidence="2 3" key="1">
    <citation type="submission" date="2018-09" db="EMBL/GenBank/DDBJ databases">
        <title>The draft genome of Acinetobacter sp. strains.</title>
        <authorList>
            <person name="Qin J."/>
            <person name="Feng Y."/>
            <person name="Zong Z."/>
        </authorList>
    </citation>
    <scope>NUCLEOTIDE SEQUENCE [LARGE SCALE GENOMIC DNA]</scope>
    <source>
        <strain evidence="2 3">WCHAc060005</strain>
    </source>
</reference>
<evidence type="ECO:0000313" key="2">
    <source>
        <dbReference type="EMBL" id="RLL22498.1"/>
    </source>
</evidence>
<dbReference type="Proteomes" id="UP000280271">
    <property type="component" value="Unassembled WGS sequence"/>
</dbReference>
<protein>
    <submittedName>
        <fullName evidence="2">Porin</fullName>
    </submittedName>
</protein>